<evidence type="ECO:0000313" key="1">
    <source>
        <dbReference type="EMBL" id="MBI2052100.1"/>
    </source>
</evidence>
<gene>
    <name evidence="1" type="ORF">HYT38_00270</name>
</gene>
<comment type="caution">
    <text evidence="1">The sequence shown here is derived from an EMBL/GenBank/DDBJ whole genome shotgun (WGS) entry which is preliminary data.</text>
</comment>
<dbReference type="EMBL" id="JACOYY010000009">
    <property type="protein sequence ID" value="MBI2052100.1"/>
    <property type="molecule type" value="Genomic_DNA"/>
</dbReference>
<organism evidence="1 2">
    <name type="scientific">Candidatus Sungiibacteriota bacterium</name>
    <dbReference type="NCBI Taxonomy" id="2750080"/>
    <lineage>
        <taxon>Bacteria</taxon>
        <taxon>Candidatus Sungiibacteriota</taxon>
    </lineage>
</organism>
<sequence length="61" mass="7105">MAKYNHKKSEKKWQEVWQKEGVYEPDFAKASQGKPDLKSAKKPFYNLMMFPYPSAEGLHVG</sequence>
<dbReference type="Gene3D" id="1.10.730.10">
    <property type="entry name" value="Isoleucyl-tRNA Synthetase, Domain 1"/>
    <property type="match status" value="1"/>
</dbReference>
<feature type="non-terminal residue" evidence="1">
    <location>
        <position position="61"/>
    </location>
</feature>
<proteinExistence type="predicted"/>
<protein>
    <recommendedName>
        <fullName evidence="3">Leucine--tRNA ligase</fullName>
    </recommendedName>
</protein>
<dbReference type="SUPFAM" id="SSF52374">
    <property type="entry name" value="Nucleotidylyl transferase"/>
    <property type="match status" value="1"/>
</dbReference>
<evidence type="ECO:0000313" key="2">
    <source>
        <dbReference type="Proteomes" id="UP000786662"/>
    </source>
</evidence>
<reference evidence="1" key="1">
    <citation type="submission" date="2020-07" db="EMBL/GenBank/DDBJ databases">
        <title>Huge and variable diversity of episymbiotic CPR bacteria and DPANN archaea in groundwater ecosystems.</title>
        <authorList>
            <person name="He C.Y."/>
            <person name="Keren R."/>
            <person name="Whittaker M."/>
            <person name="Farag I.F."/>
            <person name="Doudna J."/>
            <person name="Cate J.H.D."/>
            <person name="Banfield J.F."/>
        </authorList>
    </citation>
    <scope>NUCLEOTIDE SEQUENCE</scope>
    <source>
        <strain evidence="1">NC_groundwater_191_Ag_S-0.1um_45_8</strain>
    </source>
</reference>
<evidence type="ECO:0008006" key="3">
    <source>
        <dbReference type="Google" id="ProtNLM"/>
    </source>
</evidence>
<dbReference type="Proteomes" id="UP000786662">
    <property type="component" value="Unassembled WGS sequence"/>
</dbReference>
<dbReference type="Gene3D" id="3.40.50.620">
    <property type="entry name" value="HUPs"/>
    <property type="match status" value="1"/>
</dbReference>
<name>A0A9D6HTN1_9BACT</name>
<dbReference type="AlphaFoldDB" id="A0A9D6HTN1"/>
<accession>A0A9D6HTN1</accession>
<dbReference type="InterPro" id="IPR014729">
    <property type="entry name" value="Rossmann-like_a/b/a_fold"/>
</dbReference>